<dbReference type="Proteomes" id="UP000054997">
    <property type="component" value="Unassembled WGS sequence"/>
</dbReference>
<comment type="caution">
    <text evidence="1">The sequence shown here is derived from an EMBL/GenBank/DDBJ whole genome shotgun (WGS) entry which is preliminary data.</text>
</comment>
<keyword evidence="2" id="KW-1185">Reference proteome</keyword>
<evidence type="ECO:0000313" key="1">
    <source>
        <dbReference type="EMBL" id="KTD23151.1"/>
    </source>
</evidence>
<accession>A0A0W0VSW9</accession>
<gene>
    <name evidence="1" type="ORF">Llon_0036</name>
</gene>
<reference evidence="1 2" key="1">
    <citation type="submission" date="2015-11" db="EMBL/GenBank/DDBJ databases">
        <title>Genomic analysis of 38 Legionella species identifies large and diverse effector repertoires.</title>
        <authorList>
            <person name="Burstein D."/>
            <person name="Amaro F."/>
            <person name="Zusman T."/>
            <person name="Lifshitz Z."/>
            <person name="Cohen O."/>
            <person name="Gilbert J.A."/>
            <person name="Pupko T."/>
            <person name="Shuman H.A."/>
            <person name="Segal G."/>
        </authorList>
    </citation>
    <scope>NUCLEOTIDE SEQUENCE [LARGE SCALE GENOMIC DNA]</scope>
    <source>
        <strain evidence="1 2">ATCC 49505</strain>
    </source>
</reference>
<organism evidence="1 2">
    <name type="scientific">Legionella londiniensis</name>
    <dbReference type="NCBI Taxonomy" id="45068"/>
    <lineage>
        <taxon>Bacteria</taxon>
        <taxon>Pseudomonadati</taxon>
        <taxon>Pseudomonadota</taxon>
        <taxon>Gammaproteobacteria</taxon>
        <taxon>Legionellales</taxon>
        <taxon>Legionellaceae</taxon>
        <taxon>Legionella</taxon>
    </lineage>
</organism>
<dbReference type="AlphaFoldDB" id="A0A0W0VSW9"/>
<name>A0A0W0VSW9_9GAMM</name>
<sequence>MGCFIQLKDPDITFNFVQNKLKQKMLLAALIRYSEIDLNGIAEILDICSKRLLKVLIGAEFLEEKDAEELGRLFLIFFSE</sequence>
<dbReference type="PATRIC" id="fig|45068.5.peg.37"/>
<dbReference type="STRING" id="45068.Llon_0036"/>
<proteinExistence type="predicted"/>
<dbReference type="EMBL" id="LNYK01000001">
    <property type="protein sequence ID" value="KTD23151.1"/>
    <property type="molecule type" value="Genomic_DNA"/>
</dbReference>
<dbReference type="RefSeq" id="WP_058528059.1">
    <property type="nucleotide sequence ID" value="NZ_CAAAHZ010000005.1"/>
</dbReference>
<evidence type="ECO:0000313" key="2">
    <source>
        <dbReference type="Proteomes" id="UP000054997"/>
    </source>
</evidence>
<dbReference type="OrthoDB" id="5646940at2"/>
<protein>
    <submittedName>
        <fullName evidence="1">Uncharacterized protein</fullName>
    </submittedName>
</protein>